<gene>
    <name evidence="2" type="ORF">FA13DRAFT_129081</name>
</gene>
<dbReference type="GO" id="GO:0005525">
    <property type="term" value="F:GTP binding"/>
    <property type="evidence" value="ECO:0007669"/>
    <property type="project" value="InterPro"/>
</dbReference>
<evidence type="ECO:0000259" key="1">
    <source>
        <dbReference type="Pfam" id="PF01926"/>
    </source>
</evidence>
<sequence length="255" mass="28932">MPVHSSDDLITKKSGVIILLLGRSGAGKSHFINVAAGRPIAAVSGALTAHENELAVRHFTLKNPRPHGPNSPDKLILVDTPGFDNYYREVNDATILQRISEWLTTRCSLDAQFGGVIYFHDITQDRGAMEYNQTWPAAYLTDPEPVRHLLLATVKWDRVLAPPHTVNYEEREDRLSRTVWRRMLDRGARVARFANTKDSAWMVLSQLLELQPLDLHILQKDLMRIKGRGELKGAAKKKGFFFWMAGLFSKWFASR</sequence>
<feature type="domain" description="G" evidence="1">
    <location>
        <begin position="18"/>
        <end position="87"/>
    </location>
</feature>
<evidence type="ECO:0000313" key="2">
    <source>
        <dbReference type="EMBL" id="TEB21456.1"/>
    </source>
</evidence>
<dbReference type="OrthoDB" id="3255035at2759"/>
<dbReference type="Proteomes" id="UP000298030">
    <property type="component" value="Unassembled WGS sequence"/>
</dbReference>
<dbReference type="InterPro" id="IPR027417">
    <property type="entry name" value="P-loop_NTPase"/>
</dbReference>
<evidence type="ECO:0000313" key="3">
    <source>
        <dbReference type="Proteomes" id="UP000298030"/>
    </source>
</evidence>
<comment type="caution">
    <text evidence="2">The sequence shown here is derived from an EMBL/GenBank/DDBJ whole genome shotgun (WGS) entry which is preliminary data.</text>
</comment>
<dbReference type="Gene3D" id="3.40.50.300">
    <property type="entry name" value="P-loop containing nucleotide triphosphate hydrolases"/>
    <property type="match status" value="1"/>
</dbReference>
<dbReference type="InterPro" id="IPR006073">
    <property type="entry name" value="GTP-bd"/>
</dbReference>
<proteinExistence type="predicted"/>
<dbReference type="SUPFAM" id="SSF52540">
    <property type="entry name" value="P-loop containing nucleoside triphosphate hydrolases"/>
    <property type="match status" value="1"/>
</dbReference>
<dbReference type="Pfam" id="PF01926">
    <property type="entry name" value="MMR_HSR1"/>
    <property type="match status" value="1"/>
</dbReference>
<name>A0A4Y7SHW2_COPMI</name>
<dbReference type="AlphaFoldDB" id="A0A4Y7SHW2"/>
<dbReference type="STRING" id="71717.A0A4Y7SHW2"/>
<organism evidence="2 3">
    <name type="scientific">Coprinellus micaceus</name>
    <name type="common">Glistening ink-cap mushroom</name>
    <name type="synonym">Coprinus micaceus</name>
    <dbReference type="NCBI Taxonomy" id="71717"/>
    <lineage>
        <taxon>Eukaryota</taxon>
        <taxon>Fungi</taxon>
        <taxon>Dikarya</taxon>
        <taxon>Basidiomycota</taxon>
        <taxon>Agaricomycotina</taxon>
        <taxon>Agaricomycetes</taxon>
        <taxon>Agaricomycetidae</taxon>
        <taxon>Agaricales</taxon>
        <taxon>Agaricineae</taxon>
        <taxon>Psathyrellaceae</taxon>
        <taxon>Coprinellus</taxon>
    </lineage>
</organism>
<keyword evidence="3" id="KW-1185">Reference proteome</keyword>
<protein>
    <recommendedName>
        <fullName evidence="1">G domain-containing protein</fullName>
    </recommendedName>
</protein>
<dbReference type="EMBL" id="QPFP01000110">
    <property type="protein sequence ID" value="TEB21456.1"/>
    <property type="molecule type" value="Genomic_DNA"/>
</dbReference>
<accession>A0A4Y7SHW2</accession>
<dbReference type="CDD" id="cd00882">
    <property type="entry name" value="Ras_like_GTPase"/>
    <property type="match status" value="1"/>
</dbReference>
<reference evidence="2 3" key="1">
    <citation type="journal article" date="2019" name="Nat. Ecol. Evol.">
        <title>Megaphylogeny resolves global patterns of mushroom evolution.</title>
        <authorList>
            <person name="Varga T."/>
            <person name="Krizsan K."/>
            <person name="Foldi C."/>
            <person name="Dima B."/>
            <person name="Sanchez-Garcia M."/>
            <person name="Sanchez-Ramirez S."/>
            <person name="Szollosi G.J."/>
            <person name="Szarkandi J.G."/>
            <person name="Papp V."/>
            <person name="Albert L."/>
            <person name="Andreopoulos W."/>
            <person name="Angelini C."/>
            <person name="Antonin V."/>
            <person name="Barry K.W."/>
            <person name="Bougher N.L."/>
            <person name="Buchanan P."/>
            <person name="Buyck B."/>
            <person name="Bense V."/>
            <person name="Catcheside P."/>
            <person name="Chovatia M."/>
            <person name="Cooper J."/>
            <person name="Damon W."/>
            <person name="Desjardin D."/>
            <person name="Finy P."/>
            <person name="Geml J."/>
            <person name="Haridas S."/>
            <person name="Hughes K."/>
            <person name="Justo A."/>
            <person name="Karasinski D."/>
            <person name="Kautmanova I."/>
            <person name="Kiss B."/>
            <person name="Kocsube S."/>
            <person name="Kotiranta H."/>
            <person name="LaButti K.M."/>
            <person name="Lechner B.E."/>
            <person name="Liimatainen K."/>
            <person name="Lipzen A."/>
            <person name="Lukacs Z."/>
            <person name="Mihaltcheva S."/>
            <person name="Morgado L.N."/>
            <person name="Niskanen T."/>
            <person name="Noordeloos M.E."/>
            <person name="Ohm R.A."/>
            <person name="Ortiz-Santana B."/>
            <person name="Ovrebo C."/>
            <person name="Racz N."/>
            <person name="Riley R."/>
            <person name="Savchenko A."/>
            <person name="Shiryaev A."/>
            <person name="Soop K."/>
            <person name="Spirin V."/>
            <person name="Szebenyi C."/>
            <person name="Tomsovsky M."/>
            <person name="Tulloss R.E."/>
            <person name="Uehling J."/>
            <person name="Grigoriev I.V."/>
            <person name="Vagvolgyi C."/>
            <person name="Papp T."/>
            <person name="Martin F.M."/>
            <person name="Miettinen O."/>
            <person name="Hibbett D.S."/>
            <person name="Nagy L.G."/>
        </authorList>
    </citation>
    <scope>NUCLEOTIDE SEQUENCE [LARGE SCALE GENOMIC DNA]</scope>
    <source>
        <strain evidence="2 3">FP101781</strain>
    </source>
</reference>